<evidence type="ECO:0000256" key="4">
    <source>
        <dbReference type="ARBA" id="ARBA00022679"/>
    </source>
</evidence>
<dbReference type="Gene3D" id="1.10.1020.10">
    <property type="entry name" value="Adenine-specific Methyltransferase, Domain 2"/>
    <property type="match status" value="1"/>
</dbReference>
<evidence type="ECO:0000313" key="8">
    <source>
        <dbReference type="Proteomes" id="UP000006051"/>
    </source>
</evidence>
<dbReference type="KEGG" id="orh:Ornrh_1172"/>
<dbReference type="EMBL" id="CP003283">
    <property type="protein sequence ID" value="AFL97357.1"/>
    <property type="molecule type" value="Genomic_DNA"/>
</dbReference>
<dbReference type="RefSeq" id="WP_014790922.1">
    <property type="nucleotide sequence ID" value="NC_018016.1"/>
</dbReference>
<evidence type="ECO:0000256" key="3">
    <source>
        <dbReference type="ARBA" id="ARBA00022603"/>
    </source>
</evidence>
<name>I4A073_ORNRL</name>
<dbReference type="GO" id="GO:0043565">
    <property type="term" value="F:sequence-specific DNA binding"/>
    <property type="evidence" value="ECO:0007669"/>
    <property type="project" value="TreeGrafter"/>
</dbReference>
<dbReference type="GO" id="GO:0009007">
    <property type="term" value="F:site-specific DNA-methyltransferase (adenine-specific) activity"/>
    <property type="evidence" value="ECO:0007669"/>
    <property type="project" value="UniProtKB-EC"/>
</dbReference>
<dbReference type="PANTHER" id="PTHR30481">
    <property type="entry name" value="DNA ADENINE METHYLASE"/>
    <property type="match status" value="1"/>
</dbReference>
<dbReference type="AlphaFoldDB" id="I4A073"/>
<dbReference type="SUPFAM" id="SSF53335">
    <property type="entry name" value="S-adenosyl-L-methionine-dependent methyltransferases"/>
    <property type="match status" value="1"/>
</dbReference>
<dbReference type="Gene3D" id="3.40.50.150">
    <property type="entry name" value="Vaccinia Virus protein VP39"/>
    <property type="match status" value="1"/>
</dbReference>
<evidence type="ECO:0000256" key="6">
    <source>
        <dbReference type="ARBA" id="ARBA00047942"/>
    </source>
</evidence>
<dbReference type="REBASE" id="49120">
    <property type="entry name" value="M.Orh15997ORF1172P"/>
</dbReference>
<comment type="similarity">
    <text evidence="1">Belongs to the N(4)/N(6)-methyltransferase family.</text>
</comment>
<evidence type="ECO:0000313" key="7">
    <source>
        <dbReference type="EMBL" id="AFL97357.1"/>
    </source>
</evidence>
<gene>
    <name evidence="7" type="ordered locus">Ornrh_1172</name>
</gene>
<dbReference type="GO" id="GO:0032259">
    <property type="term" value="P:methylation"/>
    <property type="evidence" value="ECO:0007669"/>
    <property type="project" value="UniProtKB-KW"/>
</dbReference>
<dbReference type="HOGENOM" id="CLU_086314_0_0_10"/>
<organism evidence="7 8">
    <name type="scientific">Ornithobacterium rhinotracheale (strain ATCC 51463 / DSM 15997 / CCUG 23171 / CIP 104009 / LMG 9086)</name>
    <dbReference type="NCBI Taxonomy" id="867902"/>
    <lineage>
        <taxon>Bacteria</taxon>
        <taxon>Pseudomonadati</taxon>
        <taxon>Bacteroidota</taxon>
        <taxon>Flavobacteriia</taxon>
        <taxon>Flavobacteriales</taxon>
        <taxon>Weeksellaceae</taxon>
        <taxon>Ornithobacterium</taxon>
    </lineage>
</organism>
<proteinExistence type="inferred from homology"/>
<dbReference type="InterPro" id="IPR029063">
    <property type="entry name" value="SAM-dependent_MTases_sf"/>
</dbReference>
<dbReference type="EC" id="2.1.1.72" evidence="2"/>
<dbReference type="GO" id="GO:0006298">
    <property type="term" value="P:mismatch repair"/>
    <property type="evidence" value="ECO:0007669"/>
    <property type="project" value="TreeGrafter"/>
</dbReference>
<dbReference type="eggNOG" id="COG0338">
    <property type="taxonomic scope" value="Bacteria"/>
</dbReference>
<evidence type="ECO:0000256" key="5">
    <source>
        <dbReference type="ARBA" id="ARBA00022691"/>
    </source>
</evidence>
<dbReference type="PATRIC" id="fig|867902.3.peg.1150"/>
<comment type="catalytic activity">
    <reaction evidence="6">
        <text>a 2'-deoxyadenosine in DNA + S-adenosyl-L-methionine = an N(6)-methyl-2'-deoxyadenosine in DNA + S-adenosyl-L-homocysteine + H(+)</text>
        <dbReference type="Rhea" id="RHEA:15197"/>
        <dbReference type="Rhea" id="RHEA-COMP:12418"/>
        <dbReference type="Rhea" id="RHEA-COMP:12419"/>
        <dbReference type="ChEBI" id="CHEBI:15378"/>
        <dbReference type="ChEBI" id="CHEBI:57856"/>
        <dbReference type="ChEBI" id="CHEBI:59789"/>
        <dbReference type="ChEBI" id="CHEBI:90615"/>
        <dbReference type="ChEBI" id="CHEBI:90616"/>
        <dbReference type="EC" id="2.1.1.72"/>
    </reaction>
</comment>
<keyword evidence="3" id="KW-0489">Methyltransferase</keyword>
<dbReference type="Proteomes" id="UP000006051">
    <property type="component" value="Chromosome"/>
</dbReference>
<dbReference type="GO" id="GO:0009307">
    <property type="term" value="P:DNA restriction-modification system"/>
    <property type="evidence" value="ECO:0007669"/>
    <property type="project" value="InterPro"/>
</dbReference>
<keyword evidence="5" id="KW-0949">S-adenosyl-L-methionine</keyword>
<dbReference type="InterPro" id="IPR023095">
    <property type="entry name" value="Ade_MeTrfase_dom_2"/>
</dbReference>
<sequence>MKRKQFKSAPLPFQGQKRNFVKHFKEALKGFPSNAIYVDLFGGSGLLSHTVKCVHPEAKVVYNDFDNFQKRLKAIPETNKILEELRALNLKTPRGKIIQGEEKEKVLEVLKRADKRGFVDWITLSGSLKFSMNYGLKLEDFTNDTLYNTIRKTNFDEASDYLAGIEVVSEDYRHLFQKYKDLDNVVFLADPPYLSTDTATYANDKYWKLTDYLEVLETLQGSNFFYFTSNKSQVVELCQWLGTRTNESLNPFKDATCTAMTNCPTHKTSYQDIMYHYKK</sequence>
<keyword evidence="8" id="KW-1185">Reference proteome</keyword>
<reference evidence="7 8" key="1">
    <citation type="submission" date="2012-06" db="EMBL/GenBank/DDBJ databases">
        <title>The complete genome of Ornithobacterium rhinotracheale DSM 15997.</title>
        <authorList>
            <consortium name="US DOE Joint Genome Institute (JGI-PGF)"/>
            <person name="Lucas S."/>
            <person name="Copeland A."/>
            <person name="Lapidus A."/>
            <person name="Goodwin L."/>
            <person name="Pitluck S."/>
            <person name="Peters L."/>
            <person name="Mikhailova N."/>
            <person name="Teshima H."/>
            <person name="Kyrpides N."/>
            <person name="Mavromatis K."/>
            <person name="Pagani I."/>
            <person name="Ivanova N."/>
            <person name="Ovchinnikova G."/>
            <person name="Zeytun A."/>
            <person name="Detter J.C."/>
            <person name="Han C."/>
            <person name="Land M."/>
            <person name="Hauser L."/>
            <person name="Markowitz V."/>
            <person name="Cheng J.-F."/>
            <person name="Hugenholtz P."/>
            <person name="Woyke T."/>
            <person name="Wu D."/>
            <person name="Lang E."/>
            <person name="Kopitz M."/>
            <person name="Brambilla E."/>
            <person name="Klenk H.-P."/>
            <person name="Eisen J.A."/>
        </authorList>
    </citation>
    <scope>NUCLEOTIDE SEQUENCE [LARGE SCALE GENOMIC DNA]</scope>
    <source>
        <strain evidence="8">ATCC 51463 / DSM 15997 / CCUG 23171 / LMG 9086</strain>
    </source>
</reference>
<dbReference type="InterPro" id="IPR012327">
    <property type="entry name" value="MeTrfase_D12"/>
</dbReference>
<evidence type="ECO:0000256" key="2">
    <source>
        <dbReference type="ARBA" id="ARBA00011900"/>
    </source>
</evidence>
<evidence type="ECO:0000256" key="1">
    <source>
        <dbReference type="ARBA" id="ARBA00006594"/>
    </source>
</evidence>
<protein>
    <recommendedName>
        <fullName evidence="2">site-specific DNA-methyltransferase (adenine-specific)</fullName>
        <ecNumber evidence="2">2.1.1.72</ecNumber>
    </recommendedName>
</protein>
<dbReference type="GeneID" id="97257844"/>
<accession>I4A073</accession>
<dbReference type="STRING" id="867902.Ornrh_1172"/>
<dbReference type="GO" id="GO:1904047">
    <property type="term" value="F:S-adenosyl-L-methionine binding"/>
    <property type="evidence" value="ECO:0007669"/>
    <property type="project" value="TreeGrafter"/>
</dbReference>
<keyword evidence="4" id="KW-0808">Transferase</keyword>